<dbReference type="PROSITE" id="PS00028">
    <property type="entry name" value="ZINC_FINGER_C2H2_1"/>
    <property type="match status" value="2"/>
</dbReference>
<dbReference type="AlphaFoldDB" id="A0A7I8W8Q0"/>
<name>A0A7I8W8Q0_9ANNE</name>
<evidence type="ECO:0000259" key="1">
    <source>
        <dbReference type="PROSITE" id="PS00028"/>
    </source>
</evidence>
<organism evidence="2 3">
    <name type="scientific">Dimorphilus gyrociliatus</name>
    <dbReference type="NCBI Taxonomy" id="2664684"/>
    <lineage>
        <taxon>Eukaryota</taxon>
        <taxon>Metazoa</taxon>
        <taxon>Spiralia</taxon>
        <taxon>Lophotrochozoa</taxon>
        <taxon>Annelida</taxon>
        <taxon>Polychaeta</taxon>
        <taxon>Polychaeta incertae sedis</taxon>
        <taxon>Dinophilidae</taxon>
        <taxon>Dimorphilus</taxon>
    </lineage>
</organism>
<feature type="domain" description="C2H2-type" evidence="1">
    <location>
        <begin position="391"/>
        <end position="413"/>
    </location>
</feature>
<evidence type="ECO:0000313" key="3">
    <source>
        <dbReference type="Proteomes" id="UP000549394"/>
    </source>
</evidence>
<dbReference type="Proteomes" id="UP000549394">
    <property type="component" value="Unassembled WGS sequence"/>
</dbReference>
<protein>
    <submittedName>
        <fullName evidence="2">DgyrCDS12778</fullName>
    </submittedName>
</protein>
<keyword evidence="3" id="KW-1185">Reference proteome</keyword>
<feature type="domain" description="C2H2-type" evidence="1">
    <location>
        <begin position="306"/>
        <end position="327"/>
    </location>
</feature>
<gene>
    <name evidence="2" type="ORF">DGYR_LOCUS12034</name>
</gene>
<dbReference type="OrthoDB" id="10598674at2759"/>
<evidence type="ECO:0000313" key="2">
    <source>
        <dbReference type="EMBL" id="CAD5124499.1"/>
    </source>
</evidence>
<dbReference type="SMART" id="SM00355">
    <property type="entry name" value="ZnF_C2H2"/>
    <property type="match status" value="4"/>
</dbReference>
<dbReference type="InterPro" id="IPR013087">
    <property type="entry name" value="Znf_C2H2_type"/>
</dbReference>
<proteinExistence type="predicted"/>
<accession>A0A7I8W8Q0</accession>
<dbReference type="EMBL" id="CAJFCJ010000021">
    <property type="protein sequence ID" value="CAD5124499.1"/>
    <property type="molecule type" value="Genomic_DNA"/>
</dbReference>
<comment type="caution">
    <text evidence="2">The sequence shown here is derived from an EMBL/GenBank/DDBJ whole genome shotgun (WGS) entry which is preliminary data.</text>
</comment>
<sequence>MGDENEIFKIKTEVVDDHVELKEEESLLKRVLTEHLKKPIKDELSLDIPPSIDCDFLDIATDHLFDNQLVPDDIFEDAVGLLNDMERQISTNYVTDHTYCCNSPTPRKSSNSSSASLLEQMLRCPQGNEERLAVKHKKSFPTPSPTDDGETEWYEPFLKQAHLELPDSPISVDSVEEERYFGLDSGGSSPTSSTEDKIDINFFVISPHEVMECSLCFFRTRTYSSFKSHIICNHPYWRITKKLSKSRLLVERVERSMPKVLISDTDLQNHMQNLRKIPSSRRNSTEQYCHVRSDPVFQRNRRLYVCVECHELFVFEGSAHNHVIEQHELPDVGGAVEVHDAAYACVAASGDHGQNWGPVYRCLVRGCFFTGVTGVELQQHSRQHKKFYYKCLLCHSNVETNAGMRRHAEKHKHLNSIEPVIS</sequence>
<reference evidence="2 3" key="1">
    <citation type="submission" date="2020-08" db="EMBL/GenBank/DDBJ databases">
        <authorList>
            <person name="Hejnol A."/>
        </authorList>
    </citation>
    <scope>NUCLEOTIDE SEQUENCE [LARGE SCALE GENOMIC DNA]</scope>
</reference>